<sequence>MLTKSLHPTGVCTRRQWPDPLYEPHQTGSNHYCKVRVNNREYSTDVAYKSESLAREGAAMNAYMICRNFSHNDGMYPGQRPGHRSANGVAQGLPAPIGTGRRANRHSASSDECASSSSDGSSSGGTSPKSLESGFEQQIIKRVAQQMPKAVSKRSHQRQDQFACPCRRGPVRAYGRCGYCLRECGWA</sequence>
<dbReference type="AlphaFoldDB" id="A0A9W7W549"/>
<evidence type="ECO:0000313" key="3">
    <source>
        <dbReference type="Proteomes" id="UP001138500"/>
    </source>
</evidence>
<dbReference type="Gene3D" id="3.30.160.20">
    <property type="match status" value="1"/>
</dbReference>
<reference evidence="2 3" key="2">
    <citation type="journal article" date="2021" name="Curr. Genet.">
        <title>Genetic response to nitrogen starvation in the aggressive Eucalyptus foliar pathogen Teratosphaeria destructans.</title>
        <authorList>
            <person name="Havenga M."/>
            <person name="Wingfield B.D."/>
            <person name="Wingfield M.J."/>
            <person name="Dreyer L.L."/>
            <person name="Roets F."/>
            <person name="Aylward J."/>
        </authorList>
    </citation>
    <scope>NUCLEOTIDE SEQUENCE [LARGE SCALE GENOMIC DNA]</scope>
    <source>
        <strain evidence="2">CMW44962</strain>
    </source>
</reference>
<accession>A0A9W7W549</accession>
<dbReference type="OrthoDB" id="5274873at2759"/>
<reference evidence="2 3" key="1">
    <citation type="journal article" date="2018" name="IMA Fungus">
        <title>IMA Genome-F 10: Nine draft genome sequences of Claviceps purpurea s.lat., including C. arundinis, C. humidiphila, and C. cf. spartinae, pseudomolecules for the pitch canker pathogen Fusarium circinatum, draft genome of Davidsoniella eucalypti, Grosmannia galeiformis, Quambalaria eucalypti, and Teratosphaeria destructans.</title>
        <authorList>
            <person name="Wingfield B.D."/>
            <person name="Liu M."/>
            <person name="Nguyen H.D."/>
            <person name="Lane F.A."/>
            <person name="Morgan S.W."/>
            <person name="De Vos L."/>
            <person name="Wilken P.M."/>
            <person name="Duong T.A."/>
            <person name="Aylward J."/>
            <person name="Coetzee M.P."/>
            <person name="Dadej K."/>
            <person name="De Beer Z.W."/>
            <person name="Findlay W."/>
            <person name="Havenga M."/>
            <person name="Kolarik M."/>
            <person name="Menzies J.G."/>
            <person name="Naidoo K."/>
            <person name="Pochopski O."/>
            <person name="Shoukouhi P."/>
            <person name="Santana Q.C."/>
            <person name="Seifert K.A."/>
            <person name="Soal N."/>
            <person name="Steenkamp E.T."/>
            <person name="Tatham C.T."/>
            <person name="van der Nest M.A."/>
            <person name="Wingfield M.J."/>
        </authorList>
    </citation>
    <scope>NUCLEOTIDE SEQUENCE [LARGE SCALE GENOMIC DNA]</scope>
    <source>
        <strain evidence="2">CMW44962</strain>
    </source>
</reference>
<gene>
    <name evidence="2" type="ORF">Tdes44962_MAKER07912</name>
</gene>
<dbReference type="EMBL" id="RIBY02000558">
    <property type="protein sequence ID" value="KAH9840410.1"/>
    <property type="molecule type" value="Genomic_DNA"/>
</dbReference>
<protein>
    <submittedName>
        <fullName evidence="2">RING finger protein ETP1</fullName>
    </submittedName>
</protein>
<proteinExistence type="predicted"/>
<evidence type="ECO:0000313" key="2">
    <source>
        <dbReference type="EMBL" id="KAH9840410.1"/>
    </source>
</evidence>
<feature type="region of interest" description="Disordered" evidence="1">
    <location>
        <begin position="75"/>
        <end position="133"/>
    </location>
</feature>
<evidence type="ECO:0000256" key="1">
    <source>
        <dbReference type="SAM" id="MobiDB-lite"/>
    </source>
</evidence>
<comment type="caution">
    <text evidence="2">The sequence shown here is derived from an EMBL/GenBank/DDBJ whole genome shotgun (WGS) entry which is preliminary data.</text>
</comment>
<name>A0A9W7W549_9PEZI</name>
<dbReference type="Proteomes" id="UP001138500">
    <property type="component" value="Unassembled WGS sequence"/>
</dbReference>
<feature type="compositionally biased region" description="Low complexity" evidence="1">
    <location>
        <begin position="110"/>
        <end position="133"/>
    </location>
</feature>
<keyword evidence="3" id="KW-1185">Reference proteome</keyword>
<organism evidence="2 3">
    <name type="scientific">Teratosphaeria destructans</name>
    <dbReference type="NCBI Taxonomy" id="418781"/>
    <lineage>
        <taxon>Eukaryota</taxon>
        <taxon>Fungi</taxon>
        <taxon>Dikarya</taxon>
        <taxon>Ascomycota</taxon>
        <taxon>Pezizomycotina</taxon>
        <taxon>Dothideomycetes</taxon>
        <taxon>Dothideomycetidae</taxon>
        <taxon>Mycosphaerellales</taxon>
        <taxon>Teratosphaeriaceae</taxon>
        <taxon>Teratosphaeria</taxon>
    </lineage>
</organism>
<dbReference type="SUPFAM" id="SSF54768">
    <property type="entry name" value="dsRNA-binding domain-like"/>
    <property type="match status" value="1"/>
</dbReference>